<comment type="caution">
    <text evidence="1">The sequence shown here is derived from an EMBL/GenBank/DDBJ whole genome shotgun (WGS) entry which is preliminary data.</text>
</comment>
<keyword evidence="2" id="KW-1185">Reference proteome</keyword>
<evidence type="ECO:0000313" key="1">
    <source>
        <dbReference type="EMBL" id="GFH75308.1"/>
    </source>
</evidence>
<name>A0ABQ1CYD1_STRDI</name>
<organism evidence="1 2">
    <name type="scientific">Streptomyces diastaticus subsp. diastaticus</name>
    <dbReference type="NCBI Taxonomy" id="68040"/>
    <lineage>
        <taxon>Bacteria</taxon>
        <taxon>Bacillati</taxon>
        <taxon>Actinomycetota</taxon>
        <taxon>Actinomycetes</taxon>
        <taxon>Kitasatosporales</taxon>
        <taxon>Streptomycetaceae</taxon>
        <taxon>Streptomyces</taxon>
        <taxon>Streptomyces diastaticus group</taxon>
    </lineage>
</organism>
<protein>
    <submittedName>
        <fullName evidence="1">Uncharacterized protein</fullName>
    </submittedName>
</protein>
<gene>
    <name evidence="1" type="ORF">Sdia_60760</name>
</gene>
<proteinExistence type="predicted"/>
<evidence type="ECO:0000313" key="2">
    <source>
        <dbReference type="Proteomes" id="UP000472710"/>
    </source>
</evidence>
<dbReference type="RefSeq" id="WP_189501226.1">
    <property type="nucleotide sequence ID" value="NZ_BMSB01000044.1"/>
</dbReference>
<sequence>MITNTPMTAKEAEQYAGHLLGADDSRIADKRGPAGAVPVLTDERTVKVTITTADAPSGGFNGSVEEIARAILTSRGELAEGEDVAYGVTGRYESHPVTGRPYTGTLSVPLRGGTLRHTGWLFFGYASF</sequence>
<reference evidence="1 2" key="1">
    <citation type="submission" date="2020-02" db="EMBL/GenBank/DDBJ databases">
        <title>Whole genome shotgun sequence of Streptomyces diastaticus subsp. diastaticus NBRC 13412.</title>
        <authorList>
            <person name="Ichikawa N."/>
            <person name="Komaki H."/>
            <person name="Tamura T."/>
        </authorList>
    </citation>
    <scope>NUCLEOTIDE SEQUENCE [LARGE SCALE GENOMIC DNA]</scope>
    <source>
        <strain evidence="1 2">NBRC 13412</strain>
    </source>
</reference>
<dbReference type="GeneID" id="95073884"/>
<accession>A0ABQ1CYD1</accession>
<dbReference type="Proteomes" id="UP000472710">
    <property type="component" value="Unassembled WGS sequence"/>
</dbReference>
<dbReference type="EMBL" id="BLLN01000009">
    <property type="protein sequence ID" value="GFH75308.1"/>
    <property type="molecule type" value="Genomic_DNA"/>
</dbReference>